<evidence type="ECO:0000313" key="9">
    <source>
        <dbReference type="Proteomes" id="UP000777438"/>
    </source>
</evidence>
<feature type="transmembrane region" description="Helical" evidence="6">
    <location>
        <begin position="324"/>
        <end position="343"/>
    </location>
</feature>
<comment type="caution">
    <text evidence="8">The sequence shown here is derived from an EMBL/GenBank/DDBJ whole genome shotgun (WGS) entry which is preliminary data.</text>
</comment>
<name>A0A9P8VPJ3_9HYPO</name>
<feature type="transmembrane region" description="Helical" evidence="6">
    <location>
        <begin position="89"/>
        <end position="111"/>
    </location>
</feature>
<dbReference type="Proteomes" id="UP000777438">
    <property type="component" value="Unassembled WGS sequence"/>
</dbReference>
<dbReference type="OrthoDB" id="2351791at2759"/>
<dbReference type="PANTHER" id="PTHR23501">
    <property type="entry name" value="MAJOR FACILITATOR SUPERFAMILY"/>
    <property type="match status" value="1"/>
</dbReference>
<comment type="subcellular location">
    <subcellularLocation>
        <location evidence="1">Membrane</location>
        <topology evidence="1">Multi-pass membrane protein</topology>
    </subcellularLocation>
</comment>
<evidence type="ECO:0000256" key="4">
    <source>
        <dbReference type="ARBA" id="ARBA00023136"/>
    </source>
</evidence>
<dbReference type="AlphaFoldDB" id="A0A9P8VPJ3"/>
<sequence>MFERPSPSPQHGVEWKPSTHQLLIMFTLSVVSFMVALDACIIVTSLSAIVQDLGGTTSQGLWVGTSYLLANAVTMPFLAAIGDIFGRPIILASSVVLFAAGSAICCSARDIGVLIGGRSLQGIGGGGIVILSLVIFTDIVPLRHRPKWYGTVQAAWALGNCIGPLIGGVIAEKTTWRWIFYLMFPFCAFGLVTIPLLLTLKPKKETLGKKLARVDWIGGFIFTSSATTFLIAISWGGTQYAWASVHSLAPLILGVVGLVAVCFWEHFWAREPFLPPSLFKNASAVATFVCGGSQGLLLYGQLYWLPFYFLAVLGHSPIRTGIDLFPVTFTLIPSSIITGVLVTRFNSARYPIWAGWAVVTAGCGVTIALKPGTHTVVWAVALVLLGFGHGSILNAQNFASQAICDSGQEASAAIMYGFLRQFGTAIGVGLGSTIFQNAMKLKLGWEGLSTDLAHEAEAFVPRLLAMPDNAEKRQILDCYMYGLRGVYLGFLSLAATSFLVSLLIKHHDMNKEIETGHVLGSTLLVTLKESKDSSGFPTEEQLVT</sequence>
<feature type="transmembrane region" description="Helical" evidence="6">
    <location>
        <begin position="241"/>
        <end position="264"/>
    </location>
</feature>
<feature type="transmembrane region" description="Helical" evidence="6">
    <location>
        <begin position="413"/>
        <end position="435"/>
    </location>
</feature>
<dbReference type="PRINTS" id="PR01036">
    <property type="entry name" value="TCRTETB"/>
</dbReference>
<feature type="transmembrane region" description="Helical" evidence="6">
    <location>
        <begin position="154"/>
        <end position="172"/>
    </location>
</feature>
<evidence type="ECO:0000259" key="7">
    <source>
        <dbReference type="PROSITE" id="PS50850"/>
    </source>
</evidence>
<protein>
    <submittedName>
        <fullName evidence="8">Major facilitator superfamily transporter</fullName>
    </submittedName>
</protein>
<dbReference type="PROSITE" id="PS50850">
    <property type="entry name" value="MFS"/>
    <property type="match status" value="1"/>
</dbReference>
<evidence type="ECO:0000256" key="6">
    <source>
        <dbReference type="SAM" id="Phobius"/>
    </source>
</evidence>
<feature type="transmembrane region" description="Helical" evidence="6">
    <location>
        <begin position="285"/>
        <end position="304"/>
    </location>
</feature>
<reference evidence="8 9" key="1">
    <citation type="journal article" date="2021" name="Nat. Commun.">
        <title>Genetic determinants of endophytism in the Arabidopsis root mycobiome.</title>
        <authorList>
            <person name="Mesny F."/>
            <person name="Miyauchi S."/>
            <person name="Thiergart T."/>
            <person name="Pickel B."/>
            <person name="Atanasova L."/>
            <person name="Karlsson M."/>
            <person name="Huettel B."/>
            <person name="Barry K.W."/>
            <person name="Haridas S."/>
            <person name="Chen C."/>
            <person name="Bauer D."/>
            <person name="Andreopoulos W."/>
            <person name="Pangilinan J."/>
            <person name="LaButti K."/>
            <person name="Riley R."/>
            <person name="Lipzen A."/>
            <person name="Clum A."/>
            <person name="Drula E."/>
            <person name="Henrissat B."/>
            <person name="Kohler A."/>
            <person name="Grigoriev I.V."/>
            <person name="Martin F.M."/>
            <person name="Hacquard S."/>
        </authorList>
    </citation>
    <scope>NUCLEOTIDE SEQUENCE [LARGE SCALE GENOMIC DNA]</scope>
    <source>
        <strain evidence="8 9">MPI-CAGE-CH-0241</strain>
    </source>
</reference>
<keyword evidence="2 6" id="KW-0812">Transmembrane</keyword>
<feature type="transmembrane region" description="Helical" evidence="6">
    <location>
        <begin position="123"/>
        <end position="142"/>
    </location>
</feature>
<proteinExistence type="predicted"/>
<feature type="transmembrane region" description="Helical" evidence="6">
    <location>
        <begin position="61"/>
        <end position="82"/>
    </location>
</feature>
<dbReference type="EMBL" id="JAGPYM010000081">
    <property type="protein sequence ID" value="KAH6869069.1"/>
    <property type="molecule type" value="Genomic_DNA"/>
</dbReference>
<feature type="domain" description="Major facilitator superfamily (MFS) profile" evidence="7">
    <location>
        <begin position="24"/>
        <end position="509"/>
    </location>
</feature>
<accession>A0A9P8VPJ3</accession>
<feature type="transmembrane region" description="Helical" evidence="6">
    <location>
        <begin position="486"/>
        <end position="504"/>
    </location>
</feature>
<gene>
    <name evidence="8" type="ORF">B0T10DRAFT_523993</name>
</gene>
<dbReference type="Gene3D" id="1.20.1250.20">
    <property type="entry name" value="MFS general substrate transporter like domains"/>
    <property type="match status" value="1"/>
</dbReference>
<dbReference type="InterPro" id="IPR020846">
    <property type="entry name" value="MFS_dom"/>
</dbReference>
<dbReference type="InterPro" id="IPR011701">
    <property type="entry name" value="MFS"/>
</dbReference>
<feature type="transmembrane region" description="Helical" evidence="6">
    <location>
        <begin position="178"/>
        <end position="200"/>
    </location>
</feature>
<keyword evidence="5" id="KW-0325">Glycoprotein</keyword>
<feature type="transmembrane region" description="Helical" evidence="6">
    <location>
        <begin position="350"/>
        <end position="369"/>
    </location>
</feature>
<evidence type="ECO:0000313" key="8">
    <source>
        <dbReference type="EMBL" id="KAH6869069.1"/>
    </source>
</evidence>
<dbReference type="SUPFAM" id="SSF103473">
    <property type="entry name" value="MFS general substrate transporter"/>
    <property type="match status" value="1"/>
</dbReference>
<dbReference type="GO" id="GO:0022857">
    <property type="term" value="F:transmembrane transporter activity"/>
    <property type="evidence" value="ECO:0007669"/>
    <property type="project" value="InterPro"/>
</dbReference>
<dbReference type="Gene3D" id="1.20.1720.10">
    <property type="entry name" value="Multidrug resistance protein D"/>
    <property type="match status" value="1"/>
</dbReference>
<dbReference type="GO" id="GO:0005886">
    <property type="term" value="C:plasma membrane"/>
    <property type="evidence" value="ECO:0007669"/>
    <property type="project" value="TreeGrafter"/>
</dbReference>
<keyword evidence="4 6" id="KW-0472">Membrane</keyword>
<dbReference type="InterPro" id="IPR036259">
    <property type="entry name" value="MFS_trans_sf"/>
</dbReference>
<evidence type="ECO:0000256" key="1">
    <source>
        <dbReference type="ARBA" id="ARBA00004141"/>
    </source>
</evidence>
<evidence type="ECO:0000256" key="5">
    <source>
        <dbReference type="ARBA" id="ARBA00023180"/>
    </source>
</evidence>
<feature type="transmembrane region" description="Helical" evidence="6">
    <location>
        <begin position="212"/>
        <end position="235"/>
    </location>
</feature>
<feature type="transmembrane region" description="Helical" evidence="6">
    <location>
        <begin position="21"/>
        <end position="49"/>
    </location>
</feature>
<dbReference type="Pfam" id="PF07690">
    <property type="entry name" value="MFS_1"/>
    <property type="match status" value="1"/>
</dbReference>
<dbReference type="PANTHER" id="PTHR23501:SF94">
    <property type="entry name" value="MAJOR FACILITATOR SUPERFAMILY (MFS) PROFILE DOMAIN-CONTAINING PROTEIN"/>
    <property type="match status" value="1"/>
</dbReference>
<feature type="transmembrane region" description="Helical" evidence="6">
    <location>
        <begin position="375"/>
        <end position="393"/>
    </location>
</feature>
<keyword evidence="9" id="KW-1185">Reference proteome</keyword>
<evidence type="ECO:0000256" key="2">
    <source>
        <dbReference type="ARBA" id="ARBA00022692"/>
    </source>
</evidence>
<evidence type="ECO:0000256" key="3">
    <source>
        <dbReference type="ARBA" id="ARBA00022989"/>
    </source>
</evidence>
<organism evidence="8 9">
    <name type="scientific">Thelonectria olida</name>
    <dbReference type="NCBI Taxonomy" id="1576542"/>
    <lineage>
        <taxon>Eukaryota</taxon>
        <taxon>Fungi</taxon>
        <taxon>Dikarya</taxon>
        <taxon>Ascomycota</taxon>
        <taxon>Pezizomycotina</taxon>
        <taxon>Sordariomycetes</taxon>
        <taxon>Hypocreomycetidae</taxon>
        <taxon>Hypocreales</taxon>
        <taxon>Nectriaceae</taxon>
        <taxon>Thelonectria</taxon>
    </lineage>
</organism>
<keyword evidence="3 6" id="KW-1133">Transmembrane helix</keyword>